<evidence type="ECO:0000313" key="1">
    <source>
        <dbReference type="EMBL" id="JAD89946.1"/>
    </source>
</evidence>
<reference evidence="1" key="1">
    <citation type="submission" date="2014-09" db="EMBL/GenBank/DDBJ databases">
        <authorList>
            <person name="Magalhaes I.L.F."/>
            <person name="Oliveira U."/>
            <person name="Santos F.R."/>
            <person name="Vidigal T.H.D.A."/>
            <person name="Brescovit A.D."/>
            <person name="Santos A.J."/>
        </authorList>
    </citation>
    <scope>NUCLEOTIDE SEQUENCE</scope>
    <source>
        <tissue evidence="1">Shoot tissue taken approximately 20 cm above the soil surface</tissue>
    </source>
</reference>
<name>A0A0A9DQ71_ARUDO</name>
<sequence length="95" mass="11025">MRAARSQSNSTYMAVLGWAVSNRWADTYRPTYLIILYLFFSDTPWIRIHGVSVAYPYRIWHPVRIRQQIGVSVFHRLLAFGPFGFYGNGARHGNC</sequence>
<dbReference type="EMBL" id="GBRH01207949">
    <property type="protein sequence ID" value="JAD89946.1"/>
    <property type="molecule type" value="Transcribed_RNA"/>
</dbReference>
<accession>A0A0A9DQ71</accession>
<organism evidence="1">
    <name type="scientific">Arundo donax</name>
    <name type="common">Giant reed</name>
    <name type="synonym">Donax arundinaceus</name>
    <dbReference type="NCBI Taxonomy" id="35708"/>
    <lineage>
        <taxon>Eukaryota</taxon>
        <taxon>Viridiplantae</taxon>
        <taxon>Streptophyta</taxon>
        <taxon>Embryophyta</taxon>
        <taxon>Tracheophyta</taxon>
        <taxon>Spermatophyta</taxon>
        <taxon>Magnoliopsida</taxon>
        <taxon>Liliopsida</taxon>
        <taxon>Poales</taxon>
        <taxon>Poaceae</taxon>
        <taxon>PACMAD clade</taxon>
        <taxon>Arundinoideae</taxon>
        <taxon>Arundineae</taxon>
        <taxon>Arundo</taxon>
    </lineage>
</organism>
<reference evidence="1" key="2">
    <citation type="journal article" date="2015" name="Data Brief">
        <title>Shoot transcriptome of the giant reed, Arundo donax.</title>
        <authorList>
            <person name="Barrero R.A."/>
            <person name="Guerrero F.D."/>
            <person name="Moolhuijzen P."/>
            <person name="Goolsby J.A."/>
            <person name="Tidwell J."/>
            <person name="Bellgard S.E."/>
            <person name="Bellgard M.I."/>
        </authorList>
    </citation>
    <scope>NUCLEOTIDE SEQUENCE</scope>
    <source>
        <tissue evidence="1">Shoot tissue taken approximately 20 cm above the soil surface</tissue>
    </source>
</reference>
<dbReference type="AlphaFoldDB" id="A0A0A9DQ71"/>
<proteinExistence type="predicted"/>
<protein>
    <submittedName>
        <fullName evidence="1">Uncharacterized protein</fullName>
    </submittedName>
</protein>